<protein>
    <submittedName>
        <fullName evidence="5">Transcriptional regulator</fullName>
    </submittedName>
</protein>
<dbReference type="PANTHER" id="PTHR30154:SF34">
    <property type="entry name" value="TRANSCRIPTIONAL REGULATOR AZLB"/>
    <property type="match status" value="1"/>
</dbReference>
<dbReference type="Pfam" id="PF01037">
    <property type="entry name" value="AsnC_trans_reg"/>
    <property type="match status" value="1"/>
</dbReference>
<dbReference type="Gene3D" id="3.30.70.920">
    <property type="match status" value="1"/>
</dbReference>
<sequence length="150" mass="17109">MRTGLDEVDRKILVILQKNSRTPLREISKEVGLAESTVYERIKKLREKGIIKKFTVMLDPESLGFKILAFILIKSKAGMYSHVATELKKYPQIVEIYETTGDYDMLVKIRTSGSDELNEFLDRIGEIQGVEATHTMVVLKAHKEVTELPL</sequence>
<accession>A0A218P5A4</accession>
<keyword evidence="1" id="KW-0805">Transcription regulation</keyword>
<evidence type="ECO:0000259" key="4">
    <source>
        <dbReference type="PROSITE" id="PS50956"/>
    </source>
</evidence>
<name>A0A218P5A4_9EURY</name>
<dbReference type="GeneID" id="33314726"/>
<dbReference type="AlphaFoldDB" id="A0A218P5A4"/>
<keyword evidence="3" id="KW-0804">Transcription</keyword>
<dbReference type="OrthoDB" id="6995at2157"/>
<dbReference type="RefSeq" id="WP_088853203.1">
    <property type="nucleotide sequence ID" value="NZ_CP015102.1"/>
</dbReference>
<dbReference type="CDD" id="cd00090">
    <property type="entry name" value="HTH_ARSR"/>
    <property type="match status" value="1"/>
</dbReference>
<evidence type="ECO:0000256" key="1">
    <source>
        <dbReference type="ARBA" id="ARBA00023015"/>
    </source>
</evidence>
<dbReference type="SUPFAM" id="SSF54909">
    <property type="entry name" value="Dimeric alpha+beta barrel"/>
    <property type="match status" value="1"/>
</dbReference>
<dbReference type="EMBL" id="CP015102">
    <property type="protein sequence ID" value="ASJ05941.1"/>
    <property type="molecule type" value="Genomic_DNA"/>
</dbReference>
<dbReference type="InterPro" id="IPR011991">
    <property type="entry name" value="ArsR-like_HTH"/>
</dbReference>
<dbReference type="InterPro" id="IPR019887">
    <property type="entry name" value="Tscrpt_reg_AsnC/Lrp_C"/>
</dbReference>
<dbReference type="PRINTS" id="PR00033">
    <property type="entry name" value="HTHASNC"/>
</dbReference>
<organism evidence="5 6">
    <name type="scientific">Thermococcus pacificus</name>
    <dbReference type="NCBI Taxonomy" id="71998"/>
    <lineage>
        <taxon>Archaea</taxon>
        <taxon>Methanobacteriati</taxon>
        <taxon>Methanobacteriota</taxon>
        <taxon>Thermococci</taxon>
        <taxon>Thermococcales</taxon>
        <taxon>Thermococcaceae</taxon>
        <taxon>Thermococcus</taxon>
    </lineage>
</organism>
<dbReference type="InterPro" id="IPR000485">
    <property type="entry name" value="AsnC-type_HTH_dom"/>
</dbReference>
<evidence type="ECO:0000256" key="3">
    <source>
        <dbReference type="ARBA" id="ARBA00023163"/>
    </source>
</evidence>
<dbReference type="GO" id="GO:0043200">
    <property type="term" value="P:response to amino acid"/>
    <property type="evidence" value="ECO:0007669"/>
    <property type="project" value="TreeGrafter"/>
</dbReference>
<evidence type="ECO:0000313" key="6">
    <source>
        <dbReference type="Proteomes" id="UP000197418"/>
    </source>
</evidence>
<dbReference type="InterPro" id="IPR011008">
    <property type="entry name" value="Dimeric_a/b-barrel"/>
</dbReference>
<keyword evidence="2" id="KW-0238">DNA-binding</keyword>
<dbReference type="GO" id="GO:0043565">
    <property type="term" value="F:sequence-specific DNA binding"/>
    <property type="evidence" value="ECO:0007669"/>
    <property type="project" value="InterPro"/>
</dbReference>
<dbReference type="PROSITE" id="PS50956">
    <property type="entry name" value="HTH_ASNC_2"/>
    <property type="match status" value="1"/>
</dbReference>
<keyword evidence="6" id="KW-1185">Reference proteome</keyword>
<dbReference type="Gene3D" id="1.10.10.10">
    <property type="entry name" value="Winged helix-like DNA-binding domain superfamily/Winged helix DNA-binding domain"/>
    <property type="match status" value="1"/>
</dbReference>
<dbReference type="InterPro" id="IPR036388">
    <property type="entry name" value="WH-like_DNA-bd_sf"/>
</dbReference>
<reference evidence="5 6" key="1">
    <citation type="submission" date="2016-04" db="EMBL/GenBank/DDBJ databases">
        <title>Complete genome sequence of Thermococcus pacificus type strain P4.</title>
        <authorList>
            <person name="Oger P.M."/>
        </authorList>
    </citation>
    <scope>NUCLEOTIDE SEQUENCE [LARGE SCALE GENOMIC DNA]</scope>
    <source>
        <strain evidence="5 6">P-4</strain>
    </source>
</reference>
<evidence type="ECO:0000313" key="5">
    <source>
        <dbReference type="EMBL" id="ASJ05941.1"/>
    </source>
</evidence>
<dbReference type="PANTHER" id="PTHR30154">
    <property type="entry name" value="LEUCINE-RESPONSIVE REGULATORY PROTEIN"/>
    <property type="match status" value="1"/>
</dbReference>
<dbReference type="KEGG" id="tpaf:A3L08_00610"/>
<evidence type="ECO:0000256" key="2">
    <source>
        <dbReference type="ARBA" id="ARBA00023125"/>
    </source>
</evidence>
<dbReference type="SUPFAM" id="SSF46785">
    <property type="entry name" value="Winged helix' DNA-binding domain"/>
    <property type="match status" value="1"/>
</dbReference>
<proteinExistence type="predicted"/>
<dbReference type="GO" id="GO:0005829">
    <property type="term" value="C:cytosol"/>
    <property type="evidence" value="ECO:0007669"/>
    <property type="project" value="TreeGrafter"/>
</dbReference>
<dbReference type="Proteomes" id="UP000197418">
    <property type="component" value="Chromosome"/>
</dbReference>
<dbReference type="SMART" id="SM00344">
    <property type="entry name" value="HTH_ASNC"/>
    <property type="match status" value="1"/>
</dbReference>
<gene>
    <name evidence="5" type="ORF">A3L08_00610</name>
</gene>
<dbReference type="Pfam" id="PF13404">
    <property type="entry name" value="HTH_AsnC-type"/>
    <property type="match status" value="1"/>
</dbReference>
<feature type="domain" description="HTH asnC-type" evidence="4">
    <location>
        <begin position="5"/>
        <end position="66"/>
    </location>
</feature>
<dbReference type="InterPro" id="IPR036390">
    <property type="entry name" value="WH_DNA-bd_sf"/>
</dbReference>
<dbReference type="InterPro" id="IPR019888">
    <property type="entry name" value="Tscrpt_reg_AsnC-like"/>
</dbReference>